<dbReference type="CDD" id="cd00402">
    <property type="entry name" value="Riboflavin_synthase_like"/>
    <property type="match status" value="1"/>
</dbReference>
<keyword evidence="13" id="KW-1185">Reference proteome</keyword>
<dbReference type="InterPro" id="IPR017938">
    <property type="entry name" value="Riboflavin_synthase-like_b-brl"/>
</dbReference>
<reference evidence="12 13" key="1">
    <citation type="journal article" date="2016" name="Genome Announc.">
        <title>First Complete Genome Sequence of a Subdivision 6 Acidobacterium Strain.</title>
        <authorList>
            <person name="Huang S."/>
            <person name="Vieira S."/>
            <person name="Bunk B."/>
            <person name="Riedel T."/>
            <person name="Sproer C."/>
            <person name="Overmann J."/>
        </authorList>
    </citation>
    <scope>NUCLEOTIDE SEQUENCE [LARGE SCALE GENOMIC DNA]</scope>
    <source>
        <strain evidence="13">DSM 100886 HEG_-6_39</strain>
    </source>
</reference>
<comment type="function">
    <text evidence="2">Catalyzes the dismutation of two molecules of 6,7-dimethyl-8-ribityllumazine, resulting in the formation of riboflavin and 5-amino-6-(D-ribitylamino)uracil.</text>
</comment>
<evidence type="ECO:0000256" key="4">
    <source>
        <dbReference type="ARBA" id="ARBA00012827"/>
    </source>
</evidence>
<keyword evidence="7 12" id="KW-0808">Transferase</keyword>
<evidence type="ECO:0000313" key="13">
    <source>
        <dbReference type="Proteomes" id="UP000076079"/>
    </source>
</evidence>
<dbReference type="GO" id="GO:0009231">
    <property type="term" value="P:riboflavin biosynthetic process"/>
    <property type="evidence" value="ECO:0007669"/>
    <property type="project" value="UniProtKB-KW"/>
</dbReference>
<evidence type="ECO:0000313" key="12">
    <source>
        <dbReference type="EMBL" id="AMY10980.1"/>
    </source>
</evidence>
<dbReference type="FunFam" id="2.40.30.20:FF:000004">
    <property type="entry name" value="Riboflavin synthase, alpha subunit"/>
    <property type="match status" value="1"/>
</dbReference>
<dbReference type="Gene3D" id="2.40.30.20">
    <property type="match status" value="2"/>
</dbReference>
<evidence type="ECO:0000256" key="3">
    <source>
        <dbReference type="ARBA" id="ARBA00004887"/>
    </source>
</evidence>
<keyword evidence="6" id="KW-0686">Riboflavin biosynthesis</keyword>
<proteinExistence type="predicted"/>
<evidence type="ECO:0000256" key="5">
    <source>
        <dbReference type="ARBA" id="ARBA00013950"/>
    </source>
</evidence>
<dbReference type="EMBL" id="CP015136">
    <property type="protein sequence ID" value="AMY10980.1"/>
    <property type="molecule type" value="Genomic_DNA"/>
</dbReference>
<feature type="domain" description="Lumazine-binding" evidence="11">
    <location>
        <begin position="1"/>
        <end position="95"/>
    </location>
</feature>
<evidence type="ECO:0000256" key="10">
    <source>
        <dbReference type="PROSITE-ProRule" id="PRU00524"/>
    </source>
</evidence>
<evidence type="ECO:0000256" key="1">
    <source>
        <dbReference type="ARBA" id="ARBA00000968"/>
    </source>
</evidence>
<comment type="pathway">
    <text evidence="3">Cofactor biosynthesis; riboflavin biosynthesis; riboflavin from 2-hydroxy-3-oxobutyl phosphate and 5-amino-6-(D-ribitylamino)uracil: step 2/2.</text>
</comment>
<dbReference type="InterPro" id="IPR026017">
    <property type="entry name" value="Lumazine-bd_dom"/>
</dbReference>
<evidence type="ECO:0000256" key="9">
    <source>
        <dbReference type="NCBIfam" id="TIGR00187"/>
    </source>
</evidence>
<accession>A0A143PSA4</accession>
<dbReference type="PATRIC" id="fig|1813736.3.peg.4464"/>
<dbReference type="SUPFAM" id="SSF63380">
    <property type="entry name" value="Riboflavin synthase domain-like"/>
    <property type="match status" value="2"/>
</dbReference>
<comment type="catalytic activity">
    <reaction evidence="1">
        <text>2 6,7-dimethyl-8-(1-D-ribityl)lumazine + H(+) = 5-amino-6-(D-ribitylamino)uracil + riboflavin</text>
        <dbReference type="Rhea" id="RHEA:20772"/>
        <dbReference type="ChEBI" id="CHEBI:15378"/>
        <dbReference type="ChEBI" id="CHEBI:15934"/>
        <dbReference type="ChEBI" id="CHEBI:57986"/>
        <dbReference type="ChEBI" id="CHEBI:58201"/>
        <dbReference type="EC" id="2.5.1.9"/>
    </reaction>
</comment>
<evidence type="ECO:0000256" key="7">
    <source>
        <dbReference type="ARBA" id="ARBA00022679"/>
    </source>
</evidence>
<dbReference type="NCBIfam" id="TIGR00187">
    <property type="entry name" value="ribE"/>
    <property type="match status" value="1"/>
</dbReference>
<dbReference type="NCBIfam" id="NF006767">
    <property type="entry name" value="PRK09289.1"/>
    <property type="match status" value="1"/>
</dbReference>
<name>A0A143PSA4_LUTPR</name>
<dbReference type="PANTHER" id="PTHR21098">
    <property type="entry name" value="RIBOFLAVIN SYNTHASE ALPHA CHAIN"/>
    <property type="match status" value="1"/>
</dbReference>
<dbReference type="PIRSF" id="PIRSF000498">
    <property type="entry name" value="Riboflavin_syn_A"/>
    <property type="match status" value="1"/>
</dbReference>
<dbReference type="AlphaFoldDB" id="A0A143PSA4"/>
<dbReference type="InterPro" id="IPR001783">
    <property type="entry name" value="Lumazine-bd"/>
</dbReference>
<keyword evidence="8" id="KW-0677">Repeat</keyword>
<feature type="domain" description="Lumazine-binding" evidence="11">
    <location>
        <begin position="96"/>
        <end position="192"/>
    </location>
</feature>
<feature type="repeat" description="Lumazine-binding" evidence="10">
    <location>
        <begin position="1"/>
        <end position="95"/>
    </location>
</feature>
<dbReference type="PROSITE" id="PS51177">
    <property type="entry name" value="LUMAZINE_BIND"/>
    <property type="match status" value="2"/>
</dbReference>
<dbReference type="EC" id="2.5.1.9" evidence="4 9"/>
<evidence type="ECO:0000256" key="8">
    <source>
        <dbReference type="ARBA" id="ARBA00022737"/>
    </source>
</evidence>
<evidence type="ECO:0000256" key="6">
    <source>
        <dbReference type="ARBA" id="ARBA00022619"/>
    </source>
</evidence>
<sequence>MFTGLIEATGTVLALAPVAGGQRLTIGTALAAELALGDSVATSGVCLTVVAIGDGAWSADVSPETLRVTALGTLVEGASVNLERPLAVGSRLGGHFVQGHVDGTGRIEAVIPEGEFYRMRISFPPGLAAYFIEKGSVAVDGISLTVASLSSSTFDVQIVPHTWTATTLCHAQPGAIVNLECDMVGKYILRGLSLGTVRA</sequence>
<dbReference type="InterPro" id="IPR023366">
    <property type="entry name" value="ATP_synth_asu-like_sf"/>
</dbReference>
<dbReference type="KEGG" id="abac:LuPra_04224"/>
<dbReference type="PANTHER" id="PTHR21098:SF12">
    <property type="entry name" value="RIBOFLAVIN SYNTHASE"/>
    <property type="match status" value="1"/>
</dbReference>
<evidence type="ECO:0000256" key="2">
    <source>
        <dbReference type="ARBA" id="ARBA00002803"/>
    </source>
</evidence>
<dbReference type="Pfam" id="PF00677">
    <property type="entry name" value="Lum_binding"/>
    <property type="match status" value="2"/>
</dbReference>
<dbReference type="Proteomes" id="UP000076079">
    <property type="component" value="Chromosome"/>
</dbReference>
<dbReference type="STRING" id="1855912.LuPra_04224"/>
<dbReference type="RefSeq" id="WP_110172571.1">
    <property type="nucleotide sequence ID" value="NZ_CP015136.1"/>
</dbReference>
<reference evidence="13" key="2">
    <citation type="submission" date="2016-04" db="EMBL/GenBank/DDBJ databases">
        <title>First Complete Genome Sequence of a Subdivision 6 Acidobacterium.</title>
        <authorList>
            <person name="Huang S."/>
            <person name="Vieira S."/>
            <person name="Bunk B."/>
            <person name="Riedel T."/>
            <person name="Sproeer C."/>
            <person name="Overmann J."/>
        </authorList>
    </citation>
    <scope>NUCLEOTIDE SEQUENCE [LARGE SCALE GENOMIC DNA]</scope>
    <source>
        <strain evidence="13">DSM 100886 HEG_-6_39</strain>
    </source>
</reference>
<evidence type="ECO:0000259" key="11">
    <source>
        <dbReference type="PROSITE" id="PS51177"/>
    </source>
</evidence>
<dbReference type="GO" id="GO:0004746">
    <property type="term" value="F:riboflavin synthase activity"/>
    <property type="evidence" value="ECO:0007669"/>
    <property type="project" value="UniProtKB-UniRule"/>
</dbReference>
<dbReference type="OrthoDB" id="9788537at2"/>
<feature type="repeat" description="Lumazine-binding" evidence="10">
    <location>
        <begin position="96"/>
        <end position="192"/>
    </location>
</feature>
<protein>
    <recommendedName>
        <fullName evidence="5 9">Riboflavin synthase</fullName>
        <ecNumber evidence="4 9">2.5.1.9</ecNumber>
    </recommendedName>
</protein>
<gene>
    <name evidence="12" type="primary">ribE</name>
    <name evidence="12" type="ORF">LuPra_04224</name>
</gene>
<organism evidence="12 13">
    <name type="scientific">Luteitalea pratensis</name>
    <dbReference type="NCBI Taxonomy" id="1855912"/>
    <lineage>
        <taxon>Bacteria</taxon>
        <taxon>Pseudomonadati</taxon>
        <taxon>Acidobacteriota</taxon>
        <taxon>Vicinamibacteria</taxon>
        <taxon>Vicinamibacterales</taxon>
        <taxon>Vicinamibacteraceae</taxon>
        <taxon>Luteitalea</taxon>
    </lineage>
</organism>